<keyword evidence="2" id="KW-0808">Transferase</keyword>
<evidence type="ECO:0000256" key="8">
    <source>
        <dbReference type="ARBA" id="ARBA00034120"/>
    </source>
</evidence>
<comment type="catalytic activity">
    <reaction evidence="9">
        <text>DNA(n) + a 2'-deoxyribonucleoside 5'-triphosphate = DNA(n+1) + diphosphate</text>
        <dbReference type="Rhea" id="RHEA:22508"/>
        <dbReference type="Rhea" id="RHEA-COMP:17339"/>
        <dbReference type="Rhea" id="RHEA-COMP:17340"/>
        <dbReference type="ChEBI" id="CHEBI:33019"/>
        <dbReference type="ChEBI" id="CHEBI:61560"/>
        <dbReference type="ChEBI" id="CHEBI:173112"/>
        <dbReference type="EC" id="2.7.7.49"/>
    </reaction>
</comment>
<dbReference type="PANTHER" id="PTHR34047">
    <property type="entry name" value="NUCLEAR INTRON MATURASE 1, MITOCHONDRIAL-RELATED"/>
    <property type="match status" value="1"/>
</dbReference>
<name>A0A8I1G6D6_ENTAS</name>
<evidence type="ECO:0000313" key="11">
    <source>
        <dbReference type="EMBL" id="MBJ6598569.1"/>
    </source>
</evidence>
<evidence type="ECO:0000256" key="9">
    <source>
        <dbReference type="ARBA" id="ARBA00048173"/>
    </source>
</evidence>
<keyword evidence="3" id="KW-0548">Nucleotidyltransferase</keyword>
<dbReference type="EMBL" id="JAELXN010000108">
    <property type="protein sequence ID" value="MBJ6598569.1"/>
    <property type="molecule type" value="Genomic_DNA"/>
</dbReference>
<keyword evidence="4" id="KW-0479">Metal-binding</keyword>
<evidence type="ECO:0000256" key="4">
    <source>
        <dbReference type="ARBA" id="ARBA00022723"/>
    </source>
</evidence>
<keyword evidence="7" id="KW-0051">Antiviral defense</keyword>
<keyword evidence="5" id="KW-0460">Magnesium</keyword>
<dbReference type="CDD" id="cd03487">
    <property type="entry name" value="RT_Bac_retron_II"/>
    <property type="match status" value="1"/>
</dbReference>
<feature type="domain" description="Reverse transcriptase" evidence="10">
    <location>
        <begin position="14"/>
        <end position="233"/>
    </location>
</feature>
<dbReference type="GO" id="GO:0003964">
    <property type="term" value="F:RNA-directed DNA polymerase activity"/>
    <property type="evidence" value="ECO:0007669"/>
    <property type="project" value="UniProtKB-KW"/>
</dbReference>
<evidence type="ECO:0000256" key="1">
    <source>
        <dbReference type="ARBA" id="ARBA00012493"/>
    </source>
</evidence>
<proteinExistence type="inferred from homology"/>
<dbReference type="PANTHER" id="PTHR34047:SF7">
    <property type="entry name" value="RNA-DIRECTED DNA POLYMERASE"/>
    <property type="match status" value="1"/>
</dbReference>
<dbReference type="GO" id="GO:0003723">
    <property type="term" value="F:RNA binding"/>
    <property type="evidence" value="ECO:0007669"/>
    <property type="project" value="InterPro"/>
</dbReference>
<keyword evidence="6 11" id="KW-0695">RNA-directed DNA polymerase</keyword>
<dbReference type="PROSITE" id="PS50878">
    <property type="entry name" value="RT_POL"/>
    <property type="match status" value="1"/>
</dbReference>
<dbReference type="InterPro" id="IPR043502">
    <property type="entry name" value="DNA/RNA_pol_sf"/>
</dbReference>
<organism evidence="11 12">
    <name type="scientific">Enterobacter asburiae</name>
    <dbReference type="NCBI Taxonomy" id="61645"/>
    <lineage>
        <taxon>Bacteria</taxon>
        <taxon>Pseudomonadati</taxon>
        <taxon>Pseudomonadota</taxon>
        <taxon>Gammaproteobacteria</taxon>
        <taxon>Enterobacterales</taxon>
        <taxon>Enterobacteriaceae</taxon>
        <taxon>Enterobacter</taxon>
        <taxon>Enterobacter cloacae complex</taxon>
    </lineage>
</organism>
<evidence type="ECO:0000256" key="5">
    <source>
        <dbReference type="ARBA" id="ARBA00022842"/>
    </source>
</evidence>
<comment type="similarity">
    <text evidence="8">Belongs to the bacterial reverse transcriptase family.</text>
</comment>
<evidence type="ECO:0000256" key="3">
    <source>
        <dbReference type="ARBA" id="ARBA00022695"/>
    </source>
</evidence>
<evidence type="ECO:0000259" key="10">
    <source>
        <dbReference type="PROSITE" id="PS50878"/>
    </source>
</evidence>
<dbReference type="EC" id="2.7.7.49" evidence="1"/>
<dbReference type="InterPro" id="IPR000477">
    <property type="entry name" value="RT_dom"/>
</dbReference>
<evidence type="ECO:0000313" key="12">
    <source>
        <dbReference type="Proteomes" id="UP000641429"/>
    </source>
</evidence>
<dbReference type="SUPFAM" id="SSF56672">
    <property type="entry name" value="DNA/RNA polymerases"/>
    <property type="match status" value="1"/>
</dbReference>
<dbReference type="InterPro" id="IPR000123">
    <property type="entry name" value="Reverse_transcriptase_msDNA"/>
</dbReference>
<dbReference type="InterPro" id="IPR051083">
    <property type="entry name" value="GrpII_Intron_Splice-Mob/Def"/>
</dbReference>
<sequence length="304" mass="35660">MFTEAFARKMGRNELEIREFLLNAPDKYKVFAIPKRKQGYRIIAQPSRELKNYQRQLEEFIIFPKHECAMAYRKGISIKNNALSHVNNSYLLKLDLENFFNSITPELFWNVWSRTWDLPSKEDQSFLEKLIFWRFQGALILSVGAPSSPLISNFCMYYFDKDLEAICTEMKVVYTRYADDLTFSSNVKNILFEVPELIQVILNDHFKGLLRLNSSKTIFSSKAHNRHVTGITLNNDGKVSLGRDRKRYIKHKVHLYTLGILDTAELNHLKGMIAFARFIEPTFFKSLETKYTSNVIFRLIEEKI</sequence>
<dbReference type="RefSeq" id="WP_199029661.1">
    <property type="nucleotide sequence ID" value="NZ_JAELXN010000108.1"/>
</dbReference>
<gene>
    <name evidence="11" type="ORF">JGT27_23030</name>
</gene>
<protein>
    <recommendedName>
        <fullName evidence="1">RNA-directed DNA polymerase</fullName>
        <ecNumber evidence="1">2.7.7.49</ecNumber>
    </recommendedName>
</protein>
<dbReference type="AlphaFoldDB" id="A0A8I1G6D6"/>
<dbReference type="GO" id="GO:0051607">
    <property type="term" value="P:defense response to virus"/>
    <property type="evidence" value="ECO:0007669"/>
    <property type="project" value="UniProtKB-KW"/>
</dbReference>
<dbReference type="Proteomes" id="UP000641429">
    <property type="component" value="Unassembled WGS sequence"/>
</dbReference>
<dbReference type="GO" id="GO:0046872">
    <property type="term" value="F:metal ion binding"/>
    <property type="evidence" value="ECO:0007669"/>
    <property type="project" value="UniProtKB-KW"/>
</dbReference>
<dbReference type="Pfam" id="PF00078">
    <property type="entry name" value="RVT_1"/>
    <property type="match status" value="1"/>
</dbReference>
<accession>A0A8I1G6D6</accession>
<dbReference type="NCBIfam" id="NF038233">
    <property type="entry name" value="retron_St85_RT"/>
    <property type="match status" value="1"/>
</dbReference>
<dbReference type="PRINTS" id="PR00866">
    <property type="entry name" value="RNADNAPOLMS"/>
</dbReference>
<evidence type="ECO:0000256" key="7">
    <source>
        <dbReference type="ARBA" id="ARBA00023118"/>
    </source>
</evidence>
<comment type="caution">
    <text evidence="11">The sequence shown here is derived from an EMBL/GenBank/DDBJ whole genome shotgun (WGS) entry which is preliminary data.</text>
</comment>
<evidence type="ECO:0000256" key="6">
    <source>
        <dbReference type="ARBA" id="ARBA00022918"/>
    </source>
</evidence>
<evidence type="ECO:0000256" key="2">
    <source>
        <dbReference type="ARBA" id="ARBA00022679"/>
    </source>
</evidence>
<reference evidence="11" key="1">
    <citation type="submission" date="2020-12" db="EMBL/GenBank/DDBJ databases">
        <title>Molecular epidemiology of VIM- metallo-b-lactamase-producing Enterobacter cloacae complex isolated in France between 2015 and 2018.</title>
        <authorList>
            <person name="Emeraud C."/>
            <person name="Petit C."/>
            <person name="Bonnin R."/>
            <person name="Naas T."/>
            <person name="Dortet L."/>
        </authorList>
    </citation>
    <scope>NUCLEOTIDE SEQUENCE</scope>
    <source>
        <strain evidence="11">170C2</strain>
    </source>
</reference>